<dbReference type="PROSITE" id="PS51257">
    <property type="entry name" value="PROKAR_LIPOPROTEIN"/>
    <property type="match status" value="1"/>
</dbReference>
<reference evidence="2 3" key="1">
    <citation type="submission" date="2013-04" db="EMBL/GenBank/DDBJ databases">
        <title>The Genome Sequence of Treponema maltophilum ATCC 51939.</title>
        <authorList>
            <consortium name="The Broad Institute Genomics Platform"/>
            <person name="Earl A."/>
            <person name="Ward D."/>
            <person name="Feldgarden M."/>
            <person name="Gevers D."/>
            <person name="Leonetti C."/>
            <person name="Blanton J.M."/>
            <person name="Dewhirst F.E."/>
            <person name="Izard J."/>
            <person name="Walker B."/>
            <person name="Young S."/>
            <person name="Zeng Q."/>
            <person name="Gargeya S."/>
            <person name="Fitzgerald M."/>
            <person name="Haas B."/>
            <person name="Abouelleil A."/>
            <person name="Allen A.W."/>
            <person name="Alvarado L."/>
            <person name="Arachchi H.M."/>
            <person name="Berlin A.M."/>
            <person name="Chapman S.B."/>
            <person name="Gainer-Dewar J."/>
            <person name="Goldberg J."/>
            <person name="Griggs A."/>
            <person name="Gujja S."/>
            <person name="Hansen M."/>
            <person name="Howarth C."/>
            <person name="Imamovic A."/>
            <person name="Ireland A."/>
            <person name="Larimer J."/>
            <person name="McCowan C."/>
            <person name="Murphy C."/>
            <person name="Pearson M."/>
            <person name="Poon T.W."/>
            <person name="Priest M."/>
            <person name="Roberts A."/>
            <person name="Saif S."/>
            <person name="Shea T."/>
            <person name="Sisk P."/>
            <person name="Sykes S."/>
            <person name="Wortman J."/>
            <person name="Nusbaum C."/>
            <person name="Birren B."/>
        </authorList>
    </citation>
    <scope>NUCLEOTIDE SEQUENCE [LARGE SCALE GENOMIC DNA]</scope>
    <source>
        <strain evidence="2 3">ATCC 51939</strain>
    </source>
</reference>
<proteinExistence type="predicted"/>
<gene>
    <name evidence="2" type="ORF">HMPREF9194_01327</name>
</gene>
<dbReference type="RefSeq" id="WP_016525609.1">
    <property type="nucleotide sequence ID" value="NZ_KE332518.1"/>
</dbReference>
<evidence type="ECO:0000313" key="3">
    <source>
        <dbReference type="Proteomes" id="UP000014541"/>
    </source>
</evidence>
<dbReference type="InterPro" id="IPR042095">
    <property type="entry name" value="SUMF_sf"/>
</dbReference>
<dbReference type="AlphaFoldDB" id="S3JYB5"/>
<dbReference type="InterPro" id="IPR051043">
    <property type="entry name" value="Sulfatase_Mod_Factor_Kinase"/>
</dbReference>
<dbReference type="InterPro" id="IPR005532">
    <property type="entry name" value="SUMF_dom"/>
</dbReference>
<dbReference type="Pfam" id="PF03781">
    <property type="entry name" value="FGE-sulfatase"/>
    <property type="match status" value="1"/>
</dbReference>
<dbReference type="Proteomes" id="UP000014541">
    <property type="component" value="Unassembled WGS sequence"/>
</dbReference>
<comment type="caution">
    <text evidence="2">The sequence shown here is derived from an EMBL/GenBank/DDBJ whole genome shotgun (WGS) entry which is preliminary data.</text>
</comment>
<dbReference type="STRING" id="1125699.HMPREF9194_01327"/>
<keyword evidence="3" id="KW-1185">Reference proteome</keyword>
<dbReference type="SUPFAM" id="SSF56436">
    <property type="entry name" value="C-type lectin-like"/>
    <property type="match status" value="1"/>
</dbReference>
<dbReference type="PANTHER" id="PTHR23150:SF19">
    <property type="entry name" value="FORMYLGLYCINE-GENERATING ENZYME"/>
    <property type="match status" value="1"/>
</dbReference>
<accession>S3JYB5</accession>
<dbReference type="GO" id="GO:0120147">
    <property type="term" value="F:formylglycine-generating oxidase activity"/>
    <property type="evidence" value="ECO:0007669"/>
    <property type="project" value="TreeGrafter"/>
</dbReference>
<name>S3JYB5_TREMA</name>
<dbReference type="PATRIC" id="fig|1125699.3.peg.1341"/>
<dbReference type="EMBL" id="ATFF01000006">
    <property type="protein sequence ID" value="EPF30998.1"/>
    <property type="molecule type" value="Genomic_DNA"/>
</dbReference>
<dbReference type="HOGENOM" id="CLU_012431_2_2_12"/>
<evidence type="ECO:0000259" key="1">
    <source>
        <dbReference type="Pfam" id="PF03781"/>
    </source>
</evidence>
<dbReference type="OrthoDB" id="9812707at2"/>
<protein>
    <recommendedName>
        <fullName evidence="1">Sulfatase-modifying factor enzyme-like domain-containing protein</fullName>
    </recommendedName>
</protein>
<dbReference type="PANTHER" id="PTHR23150">
    <property type="entry name" value="SULFATASE MODIFYING FACTOR 1, 2"/>
    <property type="match status" value="1"/>
</dbReference>
<dbReference type="InterPro" id="IPR016187">
    <property type="entry name" value="CTDL_fold"/>
</dbReference>
<sequence>MKYRILILVTVCLALLYSCSRKRITDAENVNTGVVEESDKAESTVVLEEPVKEKLVLRALEGSFEPEMVYVAGGSFIMGAESEEDNLPHEVELSSFYMAKYLITVAQWRLFLQEVPLVYDWDWEEAHTIGKFKDTIPTEDCPIQQMSWYYAIVFCNWASMKDGLEVCYSLDRLPEHKNDVIEVTWNKSANGYRLATDAEWEYAARGGQESKGYLYAGSNDITEVAAFGKASYPVGQMKPNELGIYDMAGNADEWCWDWYDKVMFEWLPKENPSVDTIDQIRMPPFGTKNKRDYKVVRGANWWGKPHICMVRDHYPAKHLYVTGIRLVRNGNEGGVNKDHISADIQFGTL</sequence>
<dbReference type="eggNOG" id="COG1262">
    <property type="taxonomic scope" value="Bacteria"/>
</dbReference>
<feature type="domain" description="Sulfatase-modifying factor enzyme-like" evidence="1">
    <location>
        <begin position="65"/>
        <end position="327"/>
    </location>
</feature>
<dbReference type="Gene3D" id="3.90.1580.10">
    <property type="entry name" value="paralog of FGE (formylglycine-generating enzyme)"/>
    <property type="match status" value="1"/>
</dbReference>
<organism evidence="2 3">
    <name type="scientific">Treponema maltophilum ATCC 51939</name>
    <dbReference type="NCBI Taxonomy" id="1125699"/>
    <lineage>
        <taxon>Bacteria</taxon>
        <taxon>Pseudomonadati</taxon>
        <taxon>Spirochaetota</taxon>
        <taxon>Spirochaetia</taxon>
        <taxon>Spirochaetales</taxon>
        <taxon>Treponemataceae</taxon>
        <taxon>Treponema</taxon>
    </lineage>
</organism>
<evidence type="ECO:0000313" key="2">
    <source>
        <dbReference type="EMBL" id="EPF30998.1"/>
    </source>
</evidence>